<gene>
    <name evidence="1" type="ORF">E4167_23525</name>
</gene>
<proteinExistence type="predicted"/>
<evidence type="ECO:0000313" key="2">
    <source>
        <dbReference type="Proteomes" id="UP000298274"/>
    </source>
</evidence>
<name>A0A4P7Y8D8_PSEVE</name>
<accession>A0A4P7Y8D8</accession>
<dbReference type="EMBL" id="CP039631">
    <property type="protein sequence ID" value="QCG67347.1"/>
    <property type="molecule type" value="Genomic_DNA"/>
</dbReference>
<dbReference type="AlphaFoldDB" id="A0A4P7Y8D8"/>
<evidence type="ECO:0000313" key="1">
    <source>
        <dbReference type="EMBL" id="QCG67347.1"/>
    </source>
</evidence>
<dbReference type="Proteomes" id="UP000298274">
    <property type="component" value="Chromosome"/>
</dbReference>
<organism evidence="1 2">
    <name type="scientific">Pseudomonas veronii</name>
    <dbReference type="NCBI Taxonomy" id="76761"/>
    <lineage>
        <taxon>Bacteria</taxon>
        <taxon>Pseudomonadati</taxon>
        <taxon>Pseudomonadota</taxon>
        <taxon>Gammaproteobacteria</taxon>
        <taxon>Pseudomonadales</taxon>
        <taxon>Pseudomonadaceae</taxon>
        <taxon>Pseudomonas</taxon>
    </lineage>
</organism>
<dbReference type="RefSeq" id="WP_141123457.1">
    <property type="nucleotide sequence ID" value="NZ_CP039631.3"/>
</dbReference>
<sequence length="118" mass="12649">MRLSVCCLFNNFRMNKHGNDKMQGMQKEVSTNAKTCPHCGVSDPAIGAKELAIGLLTAAAIGFGVYLYFSSGPEQATEQDAKAVAEEKAAADAKCKTDLNCWAEKHLAEASYPCQKGC</sequence>
<reference evidence="2" key="1">
    <citation type="submission" date="2019-04" db="EMBL/GenBank/DDBJ databases">
        <title>Complete genome sequence of Pseudomonas veronii strain PVy, a versatile degrader capable of using multiple contaminants as sole carbon sources.</title>
        <authorList>
            <person name="Lopez-Echartea E."/>
            <person name="Ridl J."/>
            <person name="Pajer P."/>
            <person name="Strejcek M."/>
            <person name="Suman J."/>
            <person name="Uhlik O."/>
        </authorList>
    </citation>
    <scope>NUCLEOTIDE SEQUENCE [LARGE SCALE GENOMIC DNA]</scope>
    <source>
        <strain evidence="2">Pvy</strain>
    </source>
</reference>
<protein>
    <submittedName>
        <fullName evidence="1">Uncharacterized protein</fullName>
    </submittedName>
</protein>